<dbReference type="NCBIfam" id="TIGR03718">
    <property type="entry name" value="R_switched_Alx"/>
    <property type="match status" value="1"/>
</dbReference>
<comment type="subcellular location">
    <subcellularLocation>
        <location evidence="1">Membrane</location>
        <topology evidence="1">Multi-pass membrane protein</topology>
    </subcellularLocation>
</comment>
<evidence type="ECO:0000256" key="1">
    <source>
        <dbReference type="ARBA" id="ARBA00004141"/>
    </source>
</evidence>
<dbReference type="PANTHER" id="PTHR30238">
    <property type="entry name" value="MEMBRANE BOUND PREDICTED REDOX MODULATOR"/>
    <property type="match status" value="1"/>
</dbReference>
<dbReference type="GO" id="GO:0016020">
    <property type="term" value="C:membrane"/>
    <property type="evidence" value="ECO:0007669"/>
    <property type="project" value="UniProtKB-SubCell"/>
</dbReference>
<feature type="transmembrane region" description="Helical" evidence="6">
    <location>
        <begin position="141"/>
        <end position="160"/>
    </location>
</feature>
<gene>
    <name evidence="7" type="ORF">JP75_06215</name>
</gene>
<evidence type="ECO:0000256" key="4">
    <source>
        <dbReference type="ARBA" id="ARBA00022989"/>
    </source>
</evidence>
<dbReference type="InterPro" id="IPR022369">
    <property type="entry name" value="Integral_membrane_TerC_rswitch"/>
</dbReference>
<feature type="transmembrane region" description="Helical" evidence="6">
    <location>
        <begin position="17"/>
        <end position="39"/>
    </location>
</feature>
<dbReference type="EMBL" id="JQGC01000004">
    <property type="protein sequence ID" value="KFL31985.1"/>
    <property type="molecule type" value="Genomic_DNA"/>
</dbReference>
<dbReference type="Pfam" id="PF03741">
    <property type="entry name" value="TerC"/>
    <property type="match status" value="1"/>
</dbReference>
<dbReference type="Proteomes" id="UP000028981">
    <property type="component" value="Unassembled WGS sequence"/>
</dbReference>
<dbReference type="RefSeq" id="WP_035080529.1">
    <property type="nucleotide sequence ID" value="NZ_JQGC01000004.1"/>
</dbReference>
<feature type="transmembrane region" description="Helical" evidence="6">
    <location>
        <begin position="205"/>
        <end position="227"/>
    </location>
</feature>
<comment type="similarity">
    <text evidence="2">Belongs to the TerC family.</text>
</comment>
<evidence type="ECO:0000256" key="2">
    <source>
        <dbReference type="ARBA" id="ARBA00007511"/>
    </source>
</evidence>
<keyword evidence="3 6" id="KW-0812">Transmembrane</keyword>
<keyword evidence="8" id="KW-1185">Reference proteome</keyword>
<evidence type="ECO:0000256" key="6">
    <source>
        <dbReference type="SAM" id="Phobius"/>
    </source>
</evidence>
<feature type="transmembrane region" description="Helical" evidence="6">
    <location>
        <begin position="242"/>
        <end position="262"/>
    </location>
</feature>
<feature type="transmembrane region" description="Helical" evidence="6">
    <location>
        <begin position="115"/>
        <end position="135"/>
    </location>
</feature>
<feature type="transmembrane region" description="Helical" evidence="6">
    <location>
        <begin position="90"/>
        <end position="108"/>
    </location>
</feature>
<name>A0A087M532_9HYPH</name>
<feature type="transmembrane region" description="Helical" evidence="6">
    <location>
        <begin position="51"/>
        <end position="70"/>
    </location>
</feature>
<evidence type="ECO:0000256" key="5">
    <source>
        <dbReference type="ARBA" id="ARBA00023136"/>
    </source>
</evidence>
<evidence type="ECO:0000313" key="7">
    <source>
        <dbReference type="EMBL" id="KFL31985.1"/>
    </source>
</evidence>
<keyword evidence="5 6" id="KW-0472">Membrane</keyword>
<accession>A0A087M532</accession>
<comment type="caution">
    <text evidence="7">The sequence shown here is derived from an EMBL/GenBank/DDBJ whole genome shotgun (WGS) entry which is preliminary data.</text>
</comment>
<keyword evidence="4 6" id="KW-1133">Transmembrane helix</keyword>
<dbReference type="OrthoDB" id="9783692at2"/>
<protein>
    <submittedName>
        <fullName evidence="7">Membrane protein</fullName>
    </submittedName>
</protein>
<organism evidence="7 8">
    <name type="scientific">Devosia riboflavina</name>
    <dbReference type="NCBI Taxonomy" id="46914"/>
    <lineage>
        <taxon>Bacteria</taxon>
        <taxon>Pseudomonadati</taxon>
        <taxon>Pseudomonadota</taxon>
        <taxon>Alphaproteobacteria</taxon>
        <taxon>Hyphomicrobiales</taxon>
        <taxon>Devosiaceae</taxon>
        <taxon>Devosia</taxon>
    </lineage>
</organism>
<evidence type="ECO:0000256" key="3">
    <source>
        <dbReference type="ARBA" id="ARBA00022692"/>
    </source>
</evidence>
<feature type="transmembrane region" description="Helical" evidence="6">
    <location>
        <begin position="274"/>
        <end position="294"/>
    </location>
</feature>
<sequence length="339" mass="37738">METLLAALSGDFLGTPVYFWVAFIAIVIGLLVFDLGILHKDEHEIEAKESLLLYGFYVAIALAFGGWVWWQRGATAGLEFYTGYLLEQSLAMDNMFVIATIFGFLGIPRLYQHSVLFWGILGVILFRAVLIGVGAALVNQFSWILLGFGAFLVFTGIRMFRHQDEEPHLEDNKVFQFISKHFRVTKQLHGRSFTVKQAHPTTGKLVTWLTPLAVALIMVEIVDLIFAVDSVPAVFAVTQDTFIVYTSNIFAILGLRSLYFALAAAMNRFRYLQTSLAIILVLVGIKISLVPFHIHIDTLLSLLVTLAILAGGIGFSLWKTRNEPNISAQQDPGQGQLEP</sequence>
<feature type="transmembrane region" description="Helical" evidence="6">
    <location>
        <begin position="300"/>
        <end position="318"/>
    </location>
</feature>
<proteinExistence type="inferred from homology"/>
<dbReference type="InterPro" id="IPR005496">
    <property type="entry name" value="Integral_membrane_TerC"/>
</dbReference>
<dbReference type="AlphaFoldDB" id="A0A087M532"/>
<dbReference type="PANTHER" id="PTHR30238:SF0">
    <property type="entry name" value="THYLAKOID MEMBRANE PROTEIN TERC, CHLOROPLASTIC"/>
    <property type="match status" value="1"/>
</dbReference>
<reference evidence="7 8" key="1">
    <citation type="submission" date="2014-08" db="EMBL/GenBank/DDBJ databases">
        <authorList>
            <person name="Hassan Y.I."/>
            <person name="Lepp D."/>
            <person name="Zhou T."/>
        </authorList>
    </citation>
    <scope>NUCLEOTIDE SEQUENCE [LARGE SCALE GENOMIC DNA]</scope>
    <source>
        <strain evidence="7 8">IFO13584</strain>
    </source>
</reference>
<dbReference type="STRING" id="46914.JP75_06215"/>
<evidence type="ECO:0000313" key="8">
    <source>
        <dbReference type="Proteomes" id="UP000028981"/>
    </source>
</evidence>